<evidence type="ECO:0000313" key="3">
    <source>
        <dbReference type="Proteomes" id="UP000623301"/>
    </source>
</evidence>
<name>A0ABS0WX28_9FLAO</name>
<evidence type="ECO:0000259" key="1">
    <source>
        <dbReference type="Pfam" id="PF11178"/>
    </source>
</evidence>
<sequence length="260" mass="30634">MKIQYYSYLLILLLSCSNQPVRETDLKRMNLNGNVKSVKLTQFKAVLNNGVIEKEKFENSEGVIYADNKYFFNKNGMILEHKEYLSDTLNSRISIQYDKNLNILKKHYYNSTGELINESTFENTHNSNGELIEEKELMRGNEFKNKWINKIFKDKKEVIKINHSGSDTLKSYKYEYDKKGNRIKEIRYQSDGSVFIEIMNSFDNNNSRIKEIVIGSANDTISNENYEYLEFDLYNNLKRVLISKGKTPTSLIEFEIEYYN</sequence>
<proteinExistence type="predicted"/>
<comment type="caution">
    <text evidence="2">The sequence shown here is derived from an EMBL/GenBank/DDBJ whole genome shotgun (WGS) entry which is preliminary data.</text>
</comment>
<reference evidence="2 3" key="1">
    <citation type="submission" date="2020-12" db="EMBL/GenBank/DDBJ databases">
        <title>Aureibaculum luteum sp. nov. and Aureibaculum flavum sp. nov., novel members of the family Flavobacteriaceae isolated from Antarctic intertidal sediments.</title>
        <authorList>
            <person name="He X."/>
            <person name="Zhang X."/>
        </authorList>
    </citation>
    <scope>NUCLEOTIDE SEQUENCE [LARGE SCALE GENOMIC DNA]</scope>
    <source>
        <strain evidence="2 3">A20</strain>
    </source>
</reference>
<gene>
    <name evidence="2" type="ORF">JBL43_20040</name>
</gene>
<feature type="domain" description="DUF2963" evidence="1">
    <location>
        <begin position="171"/>
        <end position="211"/>
    </location>
</feature>
<dbReference type="PROSITE" id="PS51257">
    <property type="entry name" value="PROKAR_LIPOPROTEIN"/>
    <property type="match status" value="1"/>
</dbReference>
<dbReference type="Proteomes" id="UP000623301">
    <property type="component" value="Unassembled WGS sequence"/>
</dbReference>
<dbReference type="RefSeq" id="WP_198843135.1">
    <property type="nucleotide sequence ID" value="NZ_JAEHFJ010000020.1"/>
</dbReference>
<organism evidence="2 3">
    <name type="scientific">Aureibaculum flavum</name>
    <dbReference type="NCBI Taxonomy" id="2795986"/>
    <lineage>
        <taxon>Bacteria</taxon>
        <taxon>Pseudomonadati</taxon>
        <taxon>Bacteroidota</taxon>
        <taxon>Flavobacteriia</taxon>
        <taxon>Flavobacteriales</taxon>
        <taxon>Flavobacteriaceae</taxon>
        <taxon>Aureibaculum</taxon>
    </lineage>
</organism>
<keyword evidence="3" id="KW-1185">Reference proteome</keyword>
<dbReference type="Pfam" id="PF11178">
    <property type="entry name" value="DUF2963"/>
    <property type="match status" value="1"/>
</dbReference>
<dbReference type="InterPro" id="IPR021348">
    <property type="entry name" value="DUF2963"/>
</dbReference>
<evidence type="ECO:0000313" key="2">
    <source>
        <dbReference type="EMBL" id="MBJ2176550.1"/>
    </source>
</evidence>
<dbReference type="EMBL" id="JAEHFJ010000020">
    <property type="protein sequence ID" value="MBJ2176550.1"/>
    <property type="molecule type" value="Genomic_DNA"/>
</dbReference>
<accession>A0ABS0WX28</accession>
<protein>
    <recommendedName>
        <fullName evidence="1">DUF2963 domain-containing protein</fullName>
    </recommendedName>
</protein>
<dbReference type="Gene3D" id="2.180.10.10">
    <property type="entry name" value="RHS repeat-associated core"/>
    <property type="match status" value="1"/>
</dbReference>